<dbReference type="NCBIfam" id="TIGR00732">
    <property type="entry name" value="dprA"/>
    <property type="match status" value="1"/>
</dbReference>
<proteinExistence type="inferred from homology"/>
<accession>A0ABT2RV44</accession>
<keyword evidence="4" id="KW-1185">Reference proteome</keyword>
<dbReference type="InterPro" id="IPR003488">
    <property type="entry name" value="DprA"/>
</dbReference>
<reference evidence="3 4" key="1">
    <citation type="journal article" date="2021" name="ISME Commun">
        <title>Automated analysis of genomic sequences facilitates high-throughput and comprehensive description of bacteria.</title>
        <authorList>
            <person name="Hitch T.C.A."/>
        </authorList>
    </citation>
    <scope>NUCLEOTIDE SEQUENCE [LARGE SCALE GENOMIC DNA]</scope>
    <source>
        <strain evidence="3 4">Sanger_04</strain>
    </source>
</reference>
<dbReference type="Gene3D" id="3.40.50.450">
    <property type="match status" value="1"/>
</dbReference>
<evidence type="ECO:0000313" key="3">
    <source>
        <dbReference type="EMBL" id="MCU6696179.1"/>
    </source>
</evidence>
<dbReference type="Proteomes" id="UP001652461">
    <property type="component" value="Unassembled WGS sequence"/>
</dbReference>
<evidence type="ECO:0000259" key="2">
    <source>
        <dbReference type="Pfam" id="PF02481"/>
    </source>
</evidence>
<evidence type="ECO:0000256" key="1">
    <source>
        <dbReference type="ARBA" id="ARBA00006525"/>
    </source>
</evidence>
<dbReference type="SUPFAM" id="SSF102405">
    <property type="entry name" value="MCP/YpsA-like"/>
    <property type="match status" value="1"/>
</dbReference>
<dbReference type="InterPro" id="IPR057666">
    <property type="entry name" value="DrpA_SLOG"/>
</dbReference>
<name>A0ABT2RV44_9FIRM</name>
<dbReference type="RefSeq" id="WP_158362386.1">
    <property type="nucleotide sequence ID" value="NZ_JAOQKC010000004.1"/>
</dbReference>
<evidence type="ECO:0000313" key="4">
    <source>
        <dbReference type="Proteomes" id="UP001652461"/>
    </source>
</evidence>
<dbReference type="PANTHER" id="PTHR43022">
    <property type="entry name" value="PROTEIN SMF"/>
    <property type="match status" value="1"/>
</dbReference>
<dbReference type="PANTHER" id="PTHR43022:SF1">
    <property type="entry name" value="PROTEIN SMF"/>
    <property type="match status" value="1"/>
</dbReference>
<sequence>MTERDYWQWFCSSLFYDPRLEHKLLGKYGTPEQVFRCSEKELSESFPSNQEKLTILAKNRKNWKFEREAERLKRLELTFVSLVDPAYPKRLLGIPDAPCGLFVRGSLPEEEKPAVAIVGARDCTAYGRHLSEWFGGELAAAGVQIISGMARGIDACSHRGALKKGGATFAVLAGGADMCYPESNRDIYMELERRGGIISESPPGVRPLKHYFPLRNRILSGMSDLVLIIEARVKSGSLITADYGLEQGREVYAAPGPLGEALSAGCNNLIRQGAGIAISPEQLLEVLHILPEFNWEKTQKNKIMLERSENLVYSCLRLQAKNLAEICGETGMPPGEVLSIMAKLQMKGYAKEVYKNYYTLS</sequence>
<feature type="domain" description="Smf/DprA SLOG" evidence="2">
    <location>
        <begin position="79"/>
        <end position="287"/>
    </location>
</feature>
<dbReference type="Pfam" id="PF02481">
    <property type="entry name" value="DNA_processg_A"/>
    <property type="match status" value="1"/>
</dbReference>
<gene>
    <name evidence="3" type="primary">dprA</name>
    <name evidence="3" type="ORF">OCV63_04625</name>
</gene>
<comment type="similarity">
    <text evidence="1">Belongs to the DprA/Smf family.</text>
</comment>
<organism evidence="3 4">
    <name type="scientific">Laedolimicola ammoniilytica</name>
    <dbReference type="NCBI Taxonomy" id="2981771"/>
    <lineage>
        <taxon>Bacteria</taxon>
        <taxon>Bacillati</taxon>
        <taxon>Bacillota</taxon>
        <taxon>Clostridia</taxon>
        <taxon>Lachnospirales</taxon>
        <taxon>Lachnospiraceae</taxon>
        <taxon>Laedolimicola</taxon>
    </lineage>
</organism>
<dbReference type="EMBL" id="JAOQKC010000004">
    <property type="protein sequence ID" value="MCU6696179.1"/>
    <property type="molecule type" value="Genomic_DNA"/>
</dbReference>
<protein>
    <submittedName>
        <fullName evidence="3">DNA-processing protein DprA</fullName>
    </submittedName>
</protein>
<comment type="caution">
    <text evidence="3">The sequence shown here is derived from an EMBL/GenBank/DDBJ whole genome shotgun (WGS) entry which is preliminary data.</text>
</comment>